<gene>
    <name evidence="1" type="ORF">TSPGSL018_2617</name>
</gene>
<dbReference type="EMBL" id="GBEZ01001201">
    <property type="protein sequence ID" value="JAC83753.1"/>
    <property type="molecule type" value="Transcribed_RNA"/>
</dbReference>
<feature type="non-terminal residue" evidence="1">
    <location>
        <position position="1"/>
    </location>
</feature>
<dbReference type="AlphaFoldDB" id="A0A061SHJ6"/>
<proteinExistence type="predicted"/>
<reference evidence="1" key="1">
    <citation type="submission" date="2014-05" db="EMBL/GenBank/DDBJ databases">
        <title>The transcriptome of the halophilic microalga Tetraselmis sp. GSL018 isolated from the Great Salt Lake, Utah.</title>
        <authorList>
            <person name="Jinkerson R.E."/>
            <person name="D'Adamo S."/>
            <person name="Posewitz M.C."/>
        </authorList>
    </citation>
    <scope>NUCLEOTIDE SEQUENCE</scope>
    <source>
        <strain evidence="1">GSL018</strain>
    </source>
</reference>
<organism evidence="1">
    <name type="scientific">Tetraselmis sp. GSL018</name>
    <dbReference type="NCBI Taxonomy" id="582737"/>
    <lineage>
        <taxon>Eukaryota</taxon>
        <taxon>Viridiplantae</taxon>
        <taxon>Chlorophyta</taxon>
        <taxon>core chlorophytes</taxon>
        <taxon>Chlorodendrophyceae</taxon>
        <taxon>Chlorodendrales</taxon>
        <taxon>Chlorodendraceae</taxon>
        <taxon>Tetraselmis</taxon>
    </lineage>
</organism>
<evidence type="ECO:0000313" key="1">
    <source>
        <dbReference type="EMBL" id="JAC83753.1"/>
    </source>
</evidence>
<protein>
    <submittedName>
        <fullName evidence="1">Uncharacterized protein</fullName>
    </submittedName>
</protein>
<sequence>ASRPLPACCGNVCRGNDKRFPGLYLLPRRSRITGKYVDTREIKRGREGKYLYKWVGVCFRRMFNDRRPPVSISALCPRFTPA</sequence>
<accession>A0A061SHJ6</accession>
<name>A0A061SHJ6_9CHLO</name>